<gene>
    <name evidence="1" type="ORF">S12H4_31869</name>
</gene>
<name>X1T6Z8_9ZZZZ</name>
<dbReference type="SUPFAM" id="SSF53850">
    <property type="entry name" value="Periplasmic binding protein-like II"/>
    <property type="match status" value="1"/>
</dbReference>
<evidence type="ECO:0000313" key="1">
    <source>
        <dbReference type="EMBL" id="GAJ01024.1"/>
    </source>
</evidence>
<dbReference type="InterPro" id="IPR050490">
    <property type="entry name" value="Bact_solute-bd_prot1"/>
</dbReference>
<dbReference type="Pfam" id="PF13416">
    <property type="entry name" value="SBP_bac_8"/>
    <property type="match status" value="1"/>
</dbReference>
<comment type="caution">
    <text evidence="1">The sequence shown here is derived from an EMBL/GenBank/DDBJ whole genome shotgun (WGS) entry which is preliminary data.</text>
</comment>
<sequence length="276" mass="31446">IVQIPVQFLPSLKKENYIIDMTSLIPLKIKDDIPEKIWNSVLMQDKIYGMPFSYSADILFVNQHILRISGIKQEKIPESWENIVSIAEKIRHNTRDKWGIFIPIESTAQFISFIQSYTGKPVLQNGKITINTAEVKEAMTFLRQLVYLNEIMPSKITAYEAEGLFLSGNLGIMLAQSSMLVYTESQLAYDLNVWHLPSGKSIAPIITGTCLAILKSGIKREREAFKFIEYLVDYENAIKWHTHTGTPAIRTSAKESLDLLIFYEESPNHMTSAIEL</sequence>
<reference evidence="1" key="1">
    <citation type="journal article" date="2014" name="Front. Microbiol.">
        <title>High frequency of phylogenetically diverse reductive dehalogenase-homologous genes in deep subseafloor sedimentary metagenomes.</title>
        <authorList>
            <person name="Kawai M."/>
            <person name="Futagami T."/>
            <person name="Toyoda A."/>
            <person name="Takaki Y."/>
            <person name="Nishi S."/>
            <person name="Hori S."/>
            <person name="Arai W."/>
            <person name="Tsubouchi T."/>
            <person name="Morono Y."/>
            <person name="Uchiyama I."/>
            <person name="Ito T."/>
            <person name="Fujiyama A."/>
            <person name="Inagaki F."/>
            <person name="Takami H."/>
        </authorList>
    </citation>
    <scope>NUCLEOTIDE SEQUENCE</scope>
    <source>
        <strain evidence="1">Expedition CK06-06</strain>
    </source>
</reference>
<dbReference type="Gene3D" id="3.40.190.10">
    <property type="entry name" value="Periplasmic binding protein-like II"/>
    <property type="match status" value="1"/>
</dbReference>
<proteinExistence type="predicted"/>
<dbReference type="AlphaFoldDB" id="X1T6Z8"/>
<organism evidence="1">
    <name type="scientific">marine sediment metagenome</name>
    <dbReference type="NCBI Taxonomy" id="412755"/>
    <lineage>
        <taxon>unclassified sequences</taxon>
        <taxon>metagenomes</taxon>
        <taxon>ecological metagenomes</taxon>
    </lineage>
</organism>
<accession>X1T6Z8</accession>
<dbReference type="EMBL" id="BARW01018639">
    <property type="protein sequence ID" value="GAJ01024.1"/>
    <property type="molecule type" value="Genomic_DNA"/>
</dbReference>
<evidence type="ECO:0008006" key="2">
    <source>
        <dbReference type="Google" id="ProtNLM"/>
    </source>
</evidence>
<dbReference type="PANTHER" id="PTHR43649">
    <property type="entry name" value="ARABINOSE-BINDING PROTEIN-RELATED"/>
    <property type="match status" value="1"/>
</dbReference>
<feature type="non-terminal residue" evidence="1">
    <location>
        <position position="1"/>
    </location>
</feature>
<protein>
    <recommendedName>
        <fullName evidence="2">Extracellular solute-binding protein</fullName>
    </recommendedName>
</protein>
<feature type="non-terminal residue" evidence="1">
    <location>
        <position position="276"/>
    </location>
</feature>
<dbReference type="InterPro" id="IPR006059">
    <property type="entry name" value="SBP"/>
</dbReference>
<dbReference type="PANTHER" id="PTHR43649:SF12">
    <property type="entry name" value="DIACETYLCHITOBIOSE BINDING PROTEIN DASA"/>
    <property type="match status" value="1"/>
</dbReference>